<comment type="caution">
    <text evidence="1">The sequence shown here is derived from an EMBL/GenBank/DDBJ whole genome shotgun (WGS) entry which is preliminary data.</text>
</comment>
<evidence type="ECO:0000313" key="1">
    <source>
        <dbReference type="EMBL" id="KAH9701975.1"/>
    </source>
</evidence>
<organism evidence="1 2">
    <name type="scientific">Citrus sinensis</name>
    <name type="common">Sweet orange</name>
    <name type="synonym">Citrus aurantium var. sinensis</name>
    <dbReference type="NCBI Taxonomy" id="2711"/>
    <lineage>
        <taxon>Eukaryota</taxon>
        <taxon>Viridiplantae</taxon>
        <taxon>Streptophyta</taxon>
        <taxon>Embryophyta</taxon>
        <taxon>Tracheophyta</taxon>
        <taxon>Spermatophyta</taxon>
        <taxon>Magnoliopsida</taxon>
        <taxon>eudicotyledons</taxon>
        <taxon>Gunneridae</taxon>
        <taxon>Pentapetalae</taxon>
        <taxon>rosids</taxon>
        <taxon>malvids</taxon>
        <taxon>Sapindales</taxon>
        <taxon>Rutaceae</taxon>
        <taxon>Aurantioideae</taxon>
        <taxon>Citrus</taxon>
    </lineage>
</organism>
<protein>
    <submittedName>
        <fullName evidence="1">Uncharacterized protein</fullName>
    </submittedName>
</protein>
<accession>A0ACB8J0B0</accession>
<proteinExistence type="predicted"/>
<dbReference type="Proteomes" id="UP000829398">
    <property type="component" value="Chromosome 8"/>
</dbReference>
<dbReference type="EMBL" id="CM039177">
    <property type="protein sequence ID" value="KAH9701975.1"/>
    <property type="molecule type" value="Genomic_DNA"/>
</dbReference>
<reference evidence="2" key="1">
    <citation type="journal article" date="2023" name="Hortic. Res.">
        <title>A chromosome-level phased genome enabling allele-level studies in sweet orange: a case study on citrus Huanglongbing tolerance.</title>
        <authorList>
            <person name="Wu B."/>
            <person name="Yu Q."/>
            <person name="Deng Z."/>
            <person name="Duan Y."/>
            <person name="Luo F."/>
            <person name="Gmitter F. Jr."/>
        </authorList>
    </citation>
    <scope>NUCLEOTIDE SEQUENCE [LARGE SCALE GENOMIC DNA]</scope>
    <source>
        <strain evidence="2">cv. Valencia</strain>
    </source>
</reference>
<sequence>MAHAFNLVLVIILLKFFIYNFTLETQESEFSMPLICNTRIRIALGTARAVEYLHEVCSPSLEHKNIKSSNILLDLELNPHLSDYGLASFHQRTSQNLGVGYNAPECTRPSAYTVKSDVYSFGVVMLELLTGRMPYDRCMFILILQSLVYGTLSTVNFSRFPAEKDLREMSQK</sequence>
<keyword evidence="2" id="KW-1185">Reference proteome</keyword>
<gene>
    <name evidence="1" type="ORF">KPL71_025176</name>
</gene>
<name>A0ACB8J0B0_CITSI</name>
<evidence type="ECO:0000313" key="2">
    <source>
        <dbReference type="Proteomes" id="UP000829398"/>
    </source>
</evidence>